<evidence type="ECO:0000313" key="3">
    <source>
        <dbReference type="Proteomes" id="UP000004956"/>
    </source>
</evidence>
<dbReference type="STRING" id="762967.HMPREF9440_02073"/>
<dbReference type="HOGENOM" id="CLU_1207104_0_0_4"/>
<dbReference type="AlphaFoldDB" id="H3KH34"/>
<dbReference type="Proteomes" id="UP000004956">
    <property type="component" value="Unassembled WGS sequence"/>
</dbReference>
<dbReference type="PATRIC" id="fig|762967.3.peg.1631"/>
<proteinExistence type="predicted"/>
<comment type="caution">
    <text evidence="2">The sequence shown here is derived from an EMBL/GenBank/DDBJ whole genome shotgun (WGS) entry which is preliminary data.</text>
</comment>
<keyword evidence="1" id="KW-0175">Coiled coil</keyword>
<sequence length="239" mass="26865">FISLLFLTVREMGPMIYERTGAEAADALRDVRASLEAKIRREEAVLAEVKKVEAWLRERFEKPDDWEIRRSEGFYFLPHANGTDFIKDERIYDILPAWMEGMPIVKSALRFTPPACAFGDEGAEPPPLDDFFRKNAVWGMLVGESAVKQLGLPLNDVVEYFPAGRRFVHHFGGCGALDAMASLADGSHRLYRAMRDANQRPASAASGAAQGGSCFMEIRMTARRDLDREAYGLFRVLLD</sequence>
<feature type="coiled-coil region" evidence="1">
    <location>
        <begin position="25"/>
        <end position="52"/>
    </location>
</feature>
<reference evidence="2 3" key="1">
    <citation type="submission" date="2011-11" db="EMBL/GenBank/DDBJ databases">
        <authorList>
            <person name="Weinstock G."/>
            <person name="Sodergren E."/>
            <person name="Clifton S."/>
            <person name="Fulton L."/>
            <person name="Fulton B."/>
            <person name="Courtney L."/>
            <person name="Fronick C."/>
            <person name="Harrison M."/>
            <person name="Strong C."/>
            <person name="Farmer C."/>
            <person name="Delahaunty K."/>
            <person name="Markovic C."/>
            <person name="Hall O."/>
            <person name="Minx P."/>
            <person name="Tomlinson C."/>
            <person name="Mitreva M."/>
            <person name="Hou S."/>
            <person name="Chen J."/>
            <person name="Wollam A."/>
            <person name="Pepin K.H."/>
            <person name="Johnson M."/>
            <person name="Bhonagiri V."/>
            <person name="Zhang X."/>
            <person name="Suruliraj S."/>
            <person name="Warren W."/>
            <person name="Chinwalla A."/>
            <person name="Mardis E.R."/>
            <person name="Wilson R.K."/>
        </authorList>
    </citation>
    <scope>NUCLEOTIDE SEQUENCE [LARGE SCALE GENOMIC DNA]</scope>
    <source>
        <strain evidence="2 3">YIT 11816</strain>
    </source>
</reference>
<dbReference type="EMBL" id="AFBQ01000311">
    <property type="protein sequence ID" value="EHY30577.1"/>
    <property type="molecule type" value="Genomic_DNA"/>
</dbReference>
<keyword evidence="3" id="KW-1185">Reference proteome</keyword>
<evidence type="ECO:0000256" key="1">
    <source>
        <dbReference type="SAM" id="Coils"/>
    </source>
</evidence>
<feature type="non-terminal residue" evidence="2">
    <location>
        <position position="1"/>
    </location>
</feature>
<name>H3KH34_9BURK</name>
<protein>
    <submittedName>
        <fullName evidence="2">Uncharacterized protein</fullName>
    </submittedName>
</protein>
<evidence type="ECO:0000313" key="2">
    <source>
        <dbReference type="EMBL" id="EHY30577.1"/>
    </source>
</evidence>
<organism evidence="2 3">
    <name type="scientific">Sutterella parvirubra YIT 11816</name>
    <dbReference type="NCBI Taxonomy" id="762967"/>
    <lineage>
        <taxon>Bacteria</taxon>
        <taxon>Pseudomonadati</taxon>
        <taxon>Pseudomonadota</taxon>
        <taxon>Betaproteobacteria</taxon>
        <taxon>Burkholderiales</taxon>
        <taxon>Sutterellaceae</taxon>
        <taxon>Sutterella</taxon>
    </lineage>
</organism>
<gene>
    <name evidence="2" type="ORF">HMPREF9440_02073</name>
</gene>
<accession>H3KH34</accession>